<evidence type="ECO:0000313" key="2">
    <source>
        <dbReference type="EMBL" id="MCA6065709.1"/>
    </source>
</evidence>
<keyword evidence="1" id="KW-0472">Membrane</keyword>
<proteinExistence type="predicted"/>
<dbReference type="RefSeq" id="WP_225685593.1">
    <property type="nucleotide sequence ID" value="NZ_JAERSE020000001.1"/>
</dbReference>
<keyword evidence="3" id="KW-1185">Reference proteome</keyword>
<keyword evidence="1" id="KW-1133">Transmembrane helix</keyword>
<sequence>MTKKEILNILEWSFVIFVALYMIIYGAAKFEQFGKITEYPKPLSSYNGMDLMWAFYSYSKTYAVILGIFEIIGSFLFLIPRTRIVGGFILSSILINVILQDYFYEVHRGAMANAIFYQILIFIVFFLNRQKLILLFKSSTINFSFSKRKIVLKTIFVALLLLVLMFAQEGLGMILNFLKI</sequence>
<comment type="caution">
    <text evidence="2">The sequence shown here is derived from an EMBL/GenBank/DDBJ whole genome shotgun (WGS) entry which is preliminary data.</text>
</comment>
<protein>
    <recommendedName>
        <fullName evidence="4">DoxX-like family protein</fullName>
    </recommendedName>
</protein>
<evidence type="ECO:0000256" key="1">
    <source>
        <dbReference type="SAM" id="Phobius"/>
    </source>
</evidence>
<dbReference type="EMBL" id="JAERSE020000001">
    <property type="protein sequence ID" value="MCA6065709.1"/>
    <property type="molecule type" value="Genomic_DNA"/>
</dbReference>
<feature type="transmembrane region" description="Helical" evidence="1">
    <location>
        <begin position="150"/>
        <end position="167"/>
    </location>
</feature>
<feature type="transmembrane region" description="Helical" evidence="1">
    <location>
        <begin position="110"/>
        <end position="129"/>
    </location>
</feature>
<organism evidence="2 3">
    <name type="scientific">Chryseobacterium tagetis</name>
    <dbReference type="NCBI Taxonomy" id="2801334"/>
    <lineage>
        <taxon>Bacteria</taxon>
        <taxon>Pseudomonadati</taxon>
        <taxon>Bacteroidota</taxon>
        <taxon>Flavobacteriia</taxon>
        <taxon>Flavobacteriales</taxon>
        <taxon>Weeksellaceae</taxon>
        <taxon>Chryseobacterium group</taxon>
        <taxon>Chryseobacterium</taxon>
    </lineage>
</organism>
<evidence type="ECO:0008006" key="4">
    <source>
        <dbReference type="Google" id="ProtNLM"/>
    </source>
</evidence>
<name>A0ABS7ZVF9_9FLAO</name>
<feature type="transmembrane region" description="Helical" evidence="1">
    <location>
        <begin position="61"/>
        <end position="79"/>
    </location>
</feature>
<dbReference type="Proteomes" id="UP000618240">
    <property type="component" value="Unassembled WGS sequence"/>
</dbReference>
<feature type="transmembrane region" description="Helical" evidence="1">
    <location>
        <begin position="84"/>
        <end position="104"/>
    </location>
</feature>
<gene>
    <name evidence="2" type="ORF">JI747_000880</name>
</gene>
<reference evidence="2 3" key="1">
    <citation type="submission" date="2021-09" db="EMBL/GenBank/DDBJ databases">
        <title>Genome sequencing and assembly of Chryseobacterium sp. RG1.</title>
        <authorList>
            <person name="Chhetri G."/>
        </authorList>
    </citation>
    <scope>NUCLEOTIDE SEQUENCE [LARGE SCALE GENOMIC DNA]</scope>
    <source>
        <strain evidence="2 3">RG1</strain>
    </source>
</reference>
<accession>A0ABS7ZVF9</accession>
<keyword evidence="1" id="KW-0812">Transmembrane</keyword>
<feature type="transmembrane region" description="Helical" evidence="1">
    <location>
        <begin position="9"/>
        <end position="28"/>
    </location>
</feature>
<evidence type="ECO:0000313" key="3">
    <source>
        <dbReference type="Proteomes" id="UP000618240"/>
    </source>
</evidence>